<dbReference type="InterPro" id="IPR007833">
    <property type="entry name" value="Capsule_polysaccharide_synth"/>
</dbReference>
<dbReference type="RefSeq" id="WP_090200976.1">
    <property type="nucleotide sequence ID" value="NZ_FOYP01000002.1"/>
</dbReference>
<keyword evidence="2" id="KW-1185">Reference proteome</keyword>
<dbReference type="STRING" id="390270.SAMN04488005_2630"/>
<dbReference type="GO" id="GO:0000271">
    <property type="term" value="P:polysaccharide biosynthetic process"/>
    <property type="evidence" value="ECO:0007669"/>
    <property type="project" value="InterPro"/>
</dbReference>
<proteinExistence type="predicted"/>
<accession>A0A1I6HF77</accession>
<protein>
    <submittedName>
        <fullName evidence="1">Capsular polysaccharide export protein</fullName>
    </submittedName>
</protein>
<evidence type="ECO:0000313" key="2">
    <source>
        <dbReference type="Proteomes" id="UP000199478"/>
    </source>
</evidence>
<evidence type="ECO:0000313" key="1">
    <source>
        <dbReference type="EMBL" id="SFR53133.1"/>
    </source>
</evidence>
<dbReference type="Pfam" id="PF05159">
    <property type="entry name" value="Capsule_synth"/>
    <property type="match status" value="1"/>
</dbReference>
<sequence>MYHYINRDKSGEAAKVLLLQGPVGPFFSELQTALRAQGFQAKHVTFNAGDAHFAARDQTLAFEGSLDDWARWLGDELRHDTPDFIVMFGAMRPLHYIARQVAAMYAIKVICLEEGYLRSGYVTCEIGGNNDGSPLCDWTPDNAHSGAAAAPATVKHGYLNMCFWAVIYYLLRDIRATSQQKPLFHRHYEGVIRLAASWVGHAFRRVCARLVSGGLLRKLRGRLHKKFMLVVLQVPSDSQLRYAARGWSNEKLIRETLGAFKHTQTTQSLVFKLHPLDRRARATRRLIQETARGLGLADRVRVLGAGTMGAVTQHATGMIVINSTSAFSALHHSIPVLVMGDAIYRHDAVVTVGDDPLDIWEFMNKRVAKPARTIATFIHAVKHRALLPGDYYCAAGRAIAAKEIAQKLKQEHKRAQAPLAASLQAGAA</sequence>
<name>A0A1I6HF77_9RHOB</name>
<gene>
    <name evidence="1" type="ORF">SAMN04488005_2630</name>
</gene>
<dbReference type="AlphaFoldDB" id="A0A1I6HF77"/>
<dbReference type="Proteomes" id="UP000199478">
    <property type="component" value="Unassembled WGS sequence"/>
</dbReference>
<dbReference type="OrthoDB" id="9794206at2"/>
<organism evidence="1 2">
    <name type="scientific">Yoonia tamlensis</name>
    <dbReference type="NCBI Taxonomy" id="390270"/>
    <lineage>
        <taxon>Bacteria</taxon>
        <taxon>Pseudomonadati</taxon>
        <taxon>Pseudomonadota</taxon>
        <taxon>Alphaproteobacteria</taxon>
        <taxon>Rhodobacterales</taxon>
        <taxon>Paracoccaceae</taxon>
        <taxon>Yoonia</taxon>
    </lineage>
</organism>
<dbReference type="EMBL" id="FOYP01000002">
    <property type="protein sequence ID" value="SFR53133.1"/>
    <property type="molecule type" value="Genomic_DNA"/>
</dbReference>
<dbReference type="GO" id="GO:0015774">
    <property type="term" value="P:polysaccharide transport"/>
    <property type="evidence" value="ECO:0007669"/>
    <property type="project" value="InterPro"/>
</dbReference>
<reference evidence="2" key="1">
    <citation type="submission" date="2016-10" db="EMBL/GenBank/DDBJ databases">
        <authorList>
            <person name="Varghese N."/>
            <person name="Submissions S."/>
        </authorList>
    </citation>
    <scope>NUCLEOTIDE SEQUENCE [LARGE SCALE GENOMIC DNA]</scope>
    <source>
        <strain evidence="2">DSM 26879</strain>
    </source>
</reference>